<evidence type="ECO:0000256" key="7">
    <source>
        <dbReference type="ARBA" id="ARBA00022840"/>
    </source>
</evidence>
<comment type="caution">
    <text evidence="14">The sequence shown here is derived from an EMBL/GenBank/DDBJ whole genome shotgun (WGS) entry which is preliminary data.</text>
</comment>
<feature type="region of interest" description="Disordered" evidence="11">
    <location>
        <begin position="1505"/>
        <end position="1527"/>
    </location>
</feature>
<dbReference type="InterPro" id="IPR011009">
    <property type="entry name" value="Kinase-like_dom_sf"/>
</dbReference>
<dbReference type="FunFam" id="1.10.510.10:FF:000334">
    <property type="entry name" value="Serine/threonine-protein kinase STE11"/>
    <property type="match status" value="1"/>
</dbReference>
<dbReference type="PROSITE" id="PS50011">
    <property type="entry name" value="PROTEIN_KINASE_DOM"/>
    <property type="match status" value="1"/>
</dbReference>
<feature type="compositionally biased region" description="Low complexity" evidence="11">
    <location>
        <begin position="1517"/>
        <end position="1527"/>
    </location>
</feature>
<dbReference type="GO" id="GO:0004709">
    <property type="term" value="F:MAP kinase kinase kinase activity"/>
    <property type="evidence" value="ECO:0007669"/>
    <property type="project" value="UniProtKB-EC"/>
</dbReference>
<feature type="compositionally biased region" description="Low complexity" evidence="11">
    <location>
        <begin position="457"/>
        <end position="475"/>
    </location>
</feature>
<dbReference type="InterPro" id="IPR001660">
    <property type="entry name" value="SAM"/>
</dbReference>
<dbReference type="Proteomes" id="UP000217199">
    <property type="component" value="Unassembled WGS sequence"/>
</dbReference>
<feature type="domain" description="Protein kinase" evidence="12">
    <location>
        <begin position="1239"/>
        <end position="1502"/>
    </location>
</feature>
<feature type="compositionally biased region" description="Polar residues" evidence="11">
    <location>
        <begin position="523"/>
        <end position="541"/>
    </location>
</feature>
<dbReference type="PANTHER" id="PTHR11584">
    <property type="entry name" value="SERINE/THREONINE PROTEIN KINASE"/>
    <property type="match status" value="1"/>
</dbReference>
<keyword evidence="5 10" id="KW-0547">Nucleotide-binding</keyword>
<dbReference type="SUPFAM" id="SSF56112">
    <property type="entry name" value="Protein kinase-like (PK-like)"/>
    <property type="match status" value="1"/>
</dbReference>
<proteinExistence type="inferred from homology"/>
<feature type="compositionally biased region" description="Polar residues" evidence="11">
    <location>
        <begin position="1089"/>
        <end position="1098"/>
    </location>
</feature>
<feature type="region of interest" description="Disordered" evidence="11">
    <location>
        <begin position="734"/>
        <end position="865"/>
    </location>
</feature>
<protein>
    <recommendedName>
        <fullName evidence="2">mitogen-activated protein kinase kinase kinase</fullName>
        <ecNumber evidence="2">2.7.11.25</ecNumber>
    </recommendedName>
</protein>
<feature type="compositionally biased region" description="Low complexity" evidence="11">
    <location>
        <begin position="1059"/>
        <end position="1076"/>
    </location>
</feature>
<dbReference type="FunFam" id="3.30.200.20:FF:000387">
    <property type="entry name" value="Serine/threonine-protein kinase STE11"/>
    <property type="match status" value="1"/>
</dbReference>
<evidence type="ECO:0000256" key="6">
    <source>
        <dbReference type="ARBA" id="ARBA00022777"/>
    </source>
</evidence>
<feature type="compositionally biased region" description="Polar residues" evidence="11">
    <location>
        <begin position="495"/>
        <end position="516"/>
    </location>
</feature>
<keyword evidence="6" id="KW-0418">Kinase</keyword>
<feature type="compositionally biased region" description="Polar residues" evidence="11">
    <location>
        <begin position="788"/>
        <end position="801"/>
    </location>
</feature>
<dbReference type="PROSITE" id="PS50105">
    <property type="entry name" value="SAM_DOMAIN"/>
    <property type="match status" value="1"/>
</dbReference>
<evidence type="ECO:0000256" key="10">
    <source>
        <dbReference type="PROSITE-ProRule" id="PRU10141"/>
    </source>
</evidence>
<reference evidence="14 15" key="1">
    <citation type="journal article" date="2017" name="Mol. Ecol.">
        <title>Comparative and population genomic landscape of Phellinus noxius: A hypervariable fungus causing root rot in trees.</title>
        <authorList>
            <person name="Chung C.L."/>
            <person name="Lee T.J."/>
            <person name="Akiba M."/>
            <person name="Lee H.H."/>
            <person name="Kuo T.H."/>
            <person name="Liu D."/>
            <person name="Ke H.M."/>
            <person name="Yokoi T."/>
            <person name="Roa M.B."/>
            <person name="Lu M.J."/>
            <person name="Chang Y.Y."/>
            <person name="Ann P.J."/>
            <person name="Tsai J.N."/>
            <person name="Chen C.Y."/>
            <person name="Tzean S.S."/>
            <person name="Ota Y."/>
            <person name="Hattori T."/>
            <person name="Sahashi N."/>
            <person name="Liou R.F."/>
            <person name="Kikuchi T."/>
            <person name="Tsai I.J."/>
        </authorList>
    </citation>
    <scope>NUCLEOTIDE SEQUENCE [LARGE SCALE GENOMIC DNA]</scope>
    <source>
        <strain evidence="14 15">FFPRI411160</strain>
    </source>
</reference>
<dbReference type="Gene3D" id="1.10.510.10">
    <property type="entry name" value="Transferase(Phosphotransferase) domain 1"/>
    <property type="match status" value="1"/>
</dbReference>
<evidence type="ECO:0000256" key="3">
    <source>
        <dbReference type="ARBA" id="ARBA00022527"/>
    </source>
</evidence>
<dbReference type="SUPFAM" id="SSF47769">
    <property type="entry name" value="SAM/Pointed domain"/>
    <property type="match status" value="1"/>
</dbReference>
<evidence type="ECO:0000256" key="8">
    <source>
        <dbReference type="ARBA" id="ARBA00047559"/>
    </source>
</evidence>
<evidence type="ECO:0000259" key="13">
    <source>
        <dbReference type="PROSITE" id="PS50105"/>
    </source>
</evidence>
<dbReference type="Pfam" id="PF07647">
    <property type="entry name" value="SAM_2"/>
    <property type="match status" value="1"/>
</dbReference>
<dbReference type="InterPro" id="IPR013761">
    <property type="entry name" value="SAM/pointed_sf"/>
</dbReference>
<evidence type="ECO:0000259" key="12">
    <source>
        <dbReference type="PROSITE" id="PS50011"/>
    </source>
</evidence>
<feature type="domain" description="SAM" evidence="13">
    <location>
        <begin position="107"/>
        <end position="174"/>
    </location>
</feature>
<feature type="compositionally biased region" description="Polar residues" evidence="11">
    <location>
        <begin position="224"/>
        <end position="243"/>
    </location>
</feature>
<comment type="similarity">
    <text evidence="1">Belongs to the protein kinase superfamily. STE Ser/Thr protein kinase family. MAP kinase kinase kinase subfamily.</text>
</comment>
<dbReference type="STRING" id="2282107.A0A286UWM5"/>
<dbReference type="Gene3D" id="3.10.20.90">
    <property type="entry name" value="Phosphatidylinositol 3-kinase Catalytic Subunit, Chain A, domain 1"/>
    <property type="match status" value="1"/>
</dbReference>
<keyword evidence="4" id="KW-0808">Transferase</keyword>
<dbReference type="EMBL" id="NBII01000001">
    <property type="protein sequence ID" value="PAV23934.1"/>
    <property type="molecule type" value="Genomic_DNA"/>
</dbReference>
<dbReference type="SMART" id="SM01304">
    <property type="entry name" value="Ras_bdg_2"/>
    <property type="match status" value="1"/>
</dbReference>
<organism evidence="14 15">
    <name type="scientific">Pyrrhoderma noxium</name>
    <dbReference type="NCBI Taxonomy" id="2282107"/>
    <lineage>
        <taxon>Eukaryota</taxon>
        <taxon>Fungi</taxon>
        <taxon>Dikarya</taxon>
        <taxon>Basidiomycota</taxon>
        <taxon>Agaricomycotina</taxon>
        <taxon>Agaricomycetes</taxon>
        <taxon>Hymenochaetales</taxon>
        <taxon>Hymenochaetaceae</taxon>
        <taxon>Pyrrhoderma</taxon>
    </lineage>
</organism>
<evidence type="ECO:0000313" key="15">
    <source>
        <dbReference type="Proteomes" id="UP000217199"/>
    </source>
</evidence>
<dbReference type="PROSITE" id="PS00107">
    <property type="entry name" value="PROTEIN_KINASE_ATP"/>
    <property type="match status" value="1"/>
</dbReference>
<evidence type="ECO:0000256" key="2">
    <source>
        <dbReference type="ARBA" id="ARBA00012406"/>
    </source>
</evidence>
<feature type="compositionally biased region" description="Low complexity" evidence="11">
    <location>
        <begin position="18"/>
        <end position="30"/>
    </location>
</feature>
<feature type="region of interest" description="Disordered" evidence="11">
    <location>
        <begin position="196"/>
        <end position="263"/>
    </location>
</feature>
<feature type="binding site" evidence="10">
    <location>
        <position position="1268"/>
    </location>
    <ligand>
        <name>ATP</name>
        <dbReference type="ChEBI" id="CHEBI:30616"/>
    </ligand>
</feature>
<dbReference type="InterPro" id="IPR017441">
    <property type="entry name" value="Protein_kinase_ATP_BS"/>
</dbReference>
<dbReference type="GO" id="GO:0005524">
    <property type="term" value="F:ATP binding"/>
    <property type="evidence" value="ECO:0007669"/>
    <property type="project" value="UniProtKB-UniRule"/>
</dbReference>
<dbReference type="InterPro" id="IPR000719">
    <property type="entry name" value="Prot_kinase_dom"/>
</dbReference>
<feature type="compositionally biased region" description="Low complexity" evidence="11">
    <location>
        <begin position="577"/>
        <end position="595"/>
    </location>
</feature>
<comment type="catalytic activity">
    <reaction evidence="8">
        <text>L-threonyl-[protein] + ATP = O-phospho-L-threonyl-[protein] + ADP + H(+)</text>
        <dbReference type="Rhea" id="RHEA:46608"/>
        <dbReference type="Rhea" id="RHEA-COMP:11060"/>
        <dbReference type="Rhea" id="RHEA-COMP:11605"/>
        <dbReference type="ChEBI" id="CHEBI:15378"/>
        <dbReference type="ChEBI" id="CHEBI:30013"/>
        <dbReference type="ChEBI" id="CHEBI:30616"/>
        <dbReference type="ChEBI" id="CHEBI:61977"/>
        <dbReference type="ChEBI" id="CHEBI:456216"/>
        <dbReference type="EC" id="2.7.11.25"/>
    </reaction>
</comment>
<dbReference type="EC" id="2.7.11.25" evidence="2"/>
<name>A0A286UWM5_9AGAM</name>
<feature type="region of interest" description="Disordered" evidence="11">
    <location>
        <begin position="279"/>
        <end position="551"/>
    </location>
</feature>
<comment type="catalytic activity">
    <reaction evidence="9">
        <text>L-seryl-[protein] + ATP = O-phospho-L-seryl-[protein] + ADP + H(+)</text>
        <dbReference type="Rhea" id="RHEA:17989"/>
        <dbReference type="Rhea" id="RHEA-COMP:9863"/>
        <dbReference type="Rhea" id="RHEA-COMP:11604"/>
        <dbReference type="ChEBI" id="CHEBI:15378"/>
        <dbReference type="ChEBI" id="CHEBI:29999"/>
        <dbReference type="ChEBI" id="CHEBI:30616"/>
        <dbReference type="ChEBI" id="CHEBI:83421"/>
        <dbReference type="ChEBI" id="CHEBI:456216"/>
        <dbReference type="EC" id="2.7.11.25"/>
    </reaction>
</comment>
<dbReference type="InterPro" id="IPR008271">
    <property type="entry name" value="Ser/Thr_kinase_AS"/>
</dbReference>
<feature type="region of interest" description="Disordered" evidence="11">
    <location>
        <begin position="935"/>
        <end position="1102"/>
    </location>
</feature>
<dbReference type="PANTHER" id="PTHR11584:SF369">
    <property type="entry name" value="MITOGEN-ACTIVATED PROTEIN KINASE KINASE KINASE 19-RELATED"/>
    <property type="match status" value="1"/>
</dbReference>
<feature type="compositionally biased region" description="Pro residues" evidence="11">
    <location>
        <begin position="335"/>
        <end position="353"/>
    </location>
</feature>
<dbReference type="Pfam" id="PF14847">
    <property type="entry name" value="Ras_bdg_2"/>
    <property type="match status" value="1"/>
</dbReference>
<accession>A0A286UWM5</accession>
<keyword evidence="15" id="KW-1185">Reference proteome</keyword>
<feature type="region of interest" description="Disordered" evidence="11">
    <location>
        <begin position="577"/>
        <end position="635"/>
    </location>
</feature>
<feature type="compositionally biased region" description="Acidic residues" evidence="11">
    <location>
        <begin position="1010"/>
        <end position="1021"/>
    </location>
</feature>
<feature type="compositionally biased region" description="Low complexity" evidence="11">
    <location>
        <begin position="610"/>
        <end position="633"/>
    </location>
</feature>
<feature type="compositionally biased region" description="Low complexity" evidence="11">
    <location>
        <begin position="388"/>
        <end position="421"/>
    </location>
</feature>
<dbReference type="Pfam" id="PF00069">
    <property type="entry name" value="Pkinase"/>
    <property type="match status" value="1"/>
</dbReference>
<dbReference type="SMART" id="SM00454">
    <property type="entry name" value="SAM"/>
    <property type="match status" value="1"/>
</dbReference>
<dbReference type="Gene3D" id="1.10.150.50">
    <property type="entry name" value="Transcription Factor, Ets-1"/>
    <property type="match status" value="1"/>
</dbReference>
<feature type="compositionally biased region" description="Low complexity" evidence="11">
    <location>
        <begin position="318"/>
        <end position="334"/>
    </location>
</feature>
<evidence type="ECO:0000313" key="14">
    <source>
        <dbReference type="EMBL" id="PAV23934.1"/>
    </source>
</evidence>
<feature type="region of interest" description="Disordered" evidence="11">
    <location>
        <begin position="1"/>
        <end position="30"/>
    </location>
</feature>
<feature type="region of interest" description="Disordered" evidence="11">
    <location>
        <begin position="1124"/>
        <end position="1233"/>
    </location>
</feature>
<keyword evidence="7 10" id="KW-0067">ATP-binding</keyword>
<feature type="compositionally biased region" description="Low complexity" evidence="11">
    <location>
        <begin position="841"/>
        <end position="864"/>
    </location>
</feature>
<dbReference type="PROSITE" id="PS00108">
    <property type="entry name" value="PROTEIN_KINASE_ST"/>
    <property type="match status" value="1"/>
</dbReference>
<sequence length="1527" mass="160351">MTALAPTALSLAGPSQPPSQASSPASPTANFSQAQQAALAVAAAKSIRAASSSGASRPGTPVNTVNGTNVVVVNGVATTVTGSSSGATGPSLEPPQGLAFVDFMNSWGDAHVARWLAQLDPHGKCVAHAAAFRAADIRGSVLLELDQPSLKEIGVTSIGDRIRILNAVKALRLKCSAKHNNPVASASSSSSNATAVAATANGHTQGSSVSSIGSVNAAHPSPKLTVTNTDSQEFQRAQSPQSAHTHVQQQPHQQHHRSRSRPAPLQLRNAAQADLPRLIRDPLPQGPDSARTQVSTPLRPLPMPNGQASAVSTPVGMHSSHSSSAGSGSSSGRPHLPPLPPPPRMQPPLPPTSGTPGRGQPSRVAALQGRRTPTQAEPPHYALPPVPSSSSQNQNGCSSSSSQQQQQQQQQQLSQTPTQSQHPVLLTPGPSTGGTSGWKGEYGLPSGPRSGPVPIPSSGNSASSGSGSSAGRATSPLPPPNYGRRSPGGAHAKSPSYSISSTVASVKTGPRPSTTGGHPYATNGGSSLGGSDTLQPPSQSTGNGGNGNGANLALSPIAESFISQGLSTPLPLPASAVGTSLVSGSSQSLGVTSSSNPNASAYHIGRGLRPSTPSSSQGNNSNSGSLSTSSGGNAPSLDDLRRKLVKFLLAEDGHSVSVTINVAECNNGVEVLERVLRKFGKLGMNNLGDDYVLSDDGGLSIDGWSVFLDWDEGPAKPLREAELLSLCSAGPDHPVREHGLSVRRSGSASSKQKRSKALQQIFGDGPMYGSQQQQQQQQSGAGDDDQMHGNSVQFPRTLTPSQEREREREVRNMKRASSISVLSGLGVRDPERILDSVPSSNNNNNNNTNNASALAEKASAKSPSTSTFAGKMRAFLGQRPPSELIATHLPAYFPYTQPKVLRRTVRQSMRFSSGAGRRDSALSVQQLAAAAGAVGSRRASRRVSTATTSTGTGGRISMDGRRSSMASMASLPPPPVPDKQEMRKGLDVDRSEVMMPRMSISTEDGRTASIEDDDSHDDGGDEDKVEKTPSTPHLLPPVTFPSESFADSFKNVTGGGASGSANAPSSSMSGGASAPNVVNGARAGPNPLMSRTPSNASRRFSYMSELRARRDRSDTASMLTVDEITAEVENSRRKSTVASIRSTESAGVASNIGREADVVSIANADEDATLNEEDENYEIIDGKEEELEGDEEDDEDDDEDDDDDTLDDEEDEEDEEETLADADDDAPVKATGGKRGMKWIRGALIGAGSFGSVYLGMDSMNGLLMAVKQVELPSGSGPNEQRKKSMLDALEREIDLLRELQHENIVQYLDSSTDDKHLNIFLEYVPGGSVTALLRNYGAFEEALCRHFVRQILRGLDYLHSRDIIHRDIKGANILVDNKGGIKISDFGISKKVEETFGGNRVHRPSLQGSVYWMAPEVVKQVAHTRKADIWSVGCLVVEMLTGNHPYPTLNQMQAIFKIGMSAKPEIPPDISGEAEDFLKKTFEIKHEERPDADELLLHEWIVNGPSAAGGGGGAKSGAKSKSGKSS</sequence>
<evidence type="ECO:0000256" key="5">
    <source>
        <dbReference type="ARBA" id="ARBA00022741"/>
    </source>
</evidence>
<dbReference type="SMART" id="SM00220">
    <property type="entry name" value="S_TKc"/>
    <property type="match status" value="1"/>
</dbReference>
<dbReference type="InParanoid" id="A0A286UWM5"/>
<feature type="compositionally biased region" description="Basic and acidic residues" evidence="11">
    <location>
        <begin position="802"/>
        <end position="812"/>
    </location>
</feature>
<feature type="compositionally biased region" description="Basic and acidic residues" evidence="11">
    <location>
        <begin position="978"/>
        <end position="992"/>
    </location>
</feature>
<feature type="compositionally biased region" description="Polar residues" evidence="11">
    <location>
        <begin position="1136"/>
        <end position="1145"/>
    </location>
</feature>
<feature type="compositionally biased region" description="Low complexity" evidence="11">
    <location>
        <begin position="935"/>
        <end position="950"/>
    </location>
</feature>
<evidence type="ECO:0000256" key="4">
    <source>
        <dbReference type="ARBA" id="ARBA00022679"/>
    </source>
</evidence>
<evidence type="ECO:0000256" key="9">
    <source>
        <dbReference type="ARBA" id="ARBA00048329"/>
    </source>
</evidence>
<gene>
    <name evidence="14" type="ORF">PNOK_0100200</name>
</gene>
<keyword evidence="3" id="KW-0723">Serine/threonine-protein kinase</keyword>
<evidence type="ECO:0000256" key="11">
    <source>
        <dbReference type="SAM" id="MobiDB-lite"/>
    </source>
</evidence>
<evidence type="ECO:0000256" key="1">
    <source>
        <dbReference type="ARBA" id="ARBA00006529"/>
    </source>
</evidence>
<feature type="compositionally biased region" description="Acidic residues" evidence="11">
    <location>
        <begin position="1164"/>
        <end position="1225"/>
    </location>
</feature>
<dbReference type="OrthoDB" id="266718at2759"/>
<dbReference type="InterPro" id="IPR029458">
    <property type="entry name" value="Ras-bd_By2"/>
</dbReference>
<feature type="compositionally biased region" description="Polar residues" evidence="11">
    <location>
        <begin position="202"/>
        <end position="214"/>
    </location>
</feature>